<dbReference type="EMBL" id="KZ346651">
    <property type="protein sequence ID" value="PIO69443.1"/>
    <property type="molecule type" value="Genomic_DNA"/>
</dbReference>
<organism evidence="2 3">
    <name type="scientific">Teladorsagia circumcincta</name>
    <name type="common">Brown stomach worm</name>
    <name type="synonym">Ostertagia circumcincta</name>
    <dbReference type="NCBI Taxonomy" id="45464"/>
    <lineage>
        <taxon>Eukaryota</taxon>
        <taxon>Metazoa</taxon>
        <taxon>Ecdysozoa</taxon>
        <taxon>Nematoda</taxon>
        <taxon>Chromadorea</taxon>
        <taxon>Rhabditida</taxon>
        <taxon>Rhabditina</taxon>
        <taxon>Rhabditomorpha</taxon>
        <taxon>Strongyloidea</taxon>
        <taxon>Trichostrongylidae</taxon>
        <taxon>Teladorsagia</taxon>
    </lineage>
</organism>
<name>A0A2G9UH27_TELCI</name>
<sequence>MGTSLTTKIGSKMTKPDNKDMITKANRISTGILLTSLIFITCPSIAINIFAFCGESKFEMVGPFYFIGLLCTEVFDNFAH</sequence>
<gene>
    <name evidence="2" type="ORF">TELCIR_08727</name>
</gene>
<dbReference type="AlphaFoldDB" id="A0A2G9UH27"/>
<evidence type="ECO:0000313" key="3">
    <source>
        <dbReference type="Proteomes" id="UP000230423"/>
    </source>
</evidence>
<accession>A0A2G9UH27</accession>
<keyword evidence="1" id="KW-0812">Transmembrane</keyword>
<keyword evidence="1" id="KW-0472">Membrane</keyword>
<reference evidence="2 3" key="1">
    <citation type="submission" date="2015-09" db="EMBL/GenBank/DDBJ databases">
        <title>Draft genome of the parasitic nematode Teladorsagia circumcincta isolate WARC Sus (inbred).</title>
        <authorList>
            <person name="Mitreva M."/>
        </authorList>
    </citation>
    <scope>NUCLEOTIDE SEQUENCE [LARGE SCALE GENOMIC DNA]</scope>
    <source>
        <strain evidence="2 3">S</strain>
    </source>
</reference>
<proteinExistence type="predicted"/>
<dbReference type="Proteomes" id="UP000230423">
    <property type="component" value="Unassembled WGS sequence"/>
</dbReference>
<evidence type="ECO:0000313" key="2">
    <source>
        <dbReference type="EMBL" id="PIO69443.1"/>
    </source>
</evidence>
<keyword evidence="1" id="KW-1133">Transmembrane helix</keyword>
<evidence type="ECO:0000256" key="1">
    <source>
        <dbReference type="SAM" id="Phobius"/>
    </source>
</evidence>
<keyword evidence="3" id="KW-1185">Reference proteome</keyword>
<dbReference type="OrthoDB" id="5857418at2759"/>
<feature type="transmembrane region" description="Helical" evidence="1">
    <location>
        <begin position="31"/>
        <end position="52"/>
    </location>
</feature>
<protein>
    <submittedName>
        <fullName evidence="2">Uncharacterized protein</fullName>
    </submittedName>
</protein>